<dbReference type="AlphaFoldDB" id="A0AAD8PSQ8"/>
<accession>A0AAD8PSQ8</accession>
<dbReference type="GeneID" id="85444486"/>
<gene>
    <name evidence="1" type="ORF">LY79DRAFT_582272</name>
</gene>
<sequence length="150" mass="16014">MSLHCEPVLVIACAVSVGLLTKDKRAGNNRMLCLSHPDVVCRRQGRSKWWRVLFESGEGWAVCGPTGCRRDPAVGTASRCSVAPGSGLSDPVAVPVAVPGSDAWRISWDSAEGWEMGAYCFPSTARARRCILKKGDCLGTSPLILLSLSP</sequence>
<proteinExistence type="predicted"/>
<keyword evidence="2" id="KW-1185">Reference proteome</keyword>
<dbReference type="EMBL" id="JAHLJV010000061">
    <property type="protein sequence ID" value="KAK1579896.1"/>
    <property type="molecule type" value="Genomic_DNA"/>
</dbReference>
<dbReference type="Proteomes" id="UP001230504">
    <property type="component" value="Unassembled WGS sequence"/>
</dbReference>
<evidence type="ECO:0000313" key="1">
    <source>
        <dbReference type="EMBL" id="KAK1579896.1"/>
    </source>
</evidence>
<name>A0AAD8PSQ8_9PEZI</name>
<comment type="caution">
    <text evidence="1">The sequence shown here is derived from an EMBL/GenBank/DDBJ whole genome shotgun (WGS) entry which is preliminary data.</text>
</comment>
<dbReference type="RefSeq" id="XP_060410984.1">
    <property type="nucleotide sequence ID" value="XM_060560246.1"/>
</dbReference>
<reference evidence="1" key="1">
    <citation type="submission" date="2021-06" db="EMBL/GenBank/DDBJ databases">
        <title>Comparative genomics, transcriptomics and evolutionary studies reveal genomic signatures of adaptation to plant cell wall in hemibiotrophic fungi.</title>
        <authorList>
            <consortium name="DOE Joint Genome Institute"/>
            <person name="Baroncelli R."/>
            <person name="Diaz J.F."/>
            <person name="Benocci T."/>
            <person name="Peng M."/>
            <person name="Battaglia E."/>
            <person name="Haridas S."/>
            <person name="Andreopoulos W."/>
            <person name="Labutti K."/>
            <person name="Pangilinan J."/>
            <person name="Floch G.L."/>
            <person name="Makela M.R."/>
            <person name="Henrissat B."/>
            <person name="Grigoriev I.V."/>
            <person name="Crouch J.A."/>
            <person name="De Vries R.P."/>
            <person name="Sukno S.A."/>
            <person name="Thon M.R."/>
        </authorList>
    </citation>
    <scope>NUCLEOTIDE SEQUENCE</scope>
    <source>
        <strain evidence="1">CBS 125086</strain>
    </source>
</reference>
<organism evidence="1 2">
    <name type="scientific">Colletotrichum navitas</name>
    <dbReference type="NCBI Taxonomy" id="681940"/>
    <lineage>
        <taxon>Eukaryota</taxon>
        <taxon>Fungi</taxon>
        <taxon>Dikarya</taxon>
        <taxon>Ascomycota</taxon>
        <taxon>Pezizomycotina</taxon>
        <taxon>Sordariomycetes</taxon>
        <taxon>Hypocreomycetidae</taxon>
        <taxon>Glomerellales</taxon>
        <taxon>Glomerellaceae</taxon>
        <taxon>Colletotrichum</taxon>
        <taxon>Colletotrichum graminicola species complex</taxon>
    </lineage>
</organism>
<protein>
    <submittedName>
        <fullName evidence="1">Uncharacterized protein</fullName>
    </submittedName>
</protein>
<evidence type="ECO:0000313" key="2">
    <source>
        <dbReference type="Proteomes" id="UP001230504"/>
    </source>
</evidence>